<dbReference type="Gene3D" id="3.30.565.10">
    <property type="entry name" value="Histidine kinase-like ATPase, C-terminal domain"/>
    <property type="match status" value="1"/>
</dbReference>
<dbReference type="AlphaFoldDB" id="A0ABD5V688"/>
<keyword evidence="8" id="KW-0378">Hydrolase</keyword>
<dbReference type="EMBL" id="JBHSXQ010000002">
    <property type="protein sequence ID" value="MFC6905047.1"/>
    <property type="molecule type" value="Genomic_DNA"/>
</dbReference>
<dbReference type="SUPFAM" id="SSF55874">
    <property type="entry name" value="ATPase domain of HSP90 chaperone/DNA topoisomerase II/histidine kinase"/>
    <property type="match status" value="1"/>
</dbReference>
<dbReference type="GO" id="GO:0006298">
    <property type="term" value="P:mismatch repair"/>
    <property type="evidence" value="ECO:0007669"/>
    <property type="project" value="UniProtKB-UniRule"/>
</dbReference>
<evidence type="ECO:0000313" key="9">
    <source>
        <dbReference type="Proteomes" id="UP001596312"/>
    </source>
</evidence>
<accession>A0ABD5V688</accession>
<dbReference type="SMART" id="SM01340">
    <property type="entry name" value="DNA_mis_repair"/>
    <property type="match status" value="1"/>
</dbReference>
<dbReference type="SMART" id="SM00853">
    <property type="entry name" value="MutL_C"/>
    <property type="match status" value="1"/>
</dbReference>
<keyword evidence="8" id="KW-0255">Endonuclease</keyword>
<dbReference type="FunFam" id="3.30.565.10:FF:000003">
    <property type="entry name" value="DNA mismatch repair endonuclease MutL"/>
    <property type="match status" value="1"/>
</dbReference>
<keyword evidence="2 4" id="KW-0227">DNA damage</keyword>
<organism evidence="8 9">
    <name type="scientific">Halalkalicoccus tibetensis</name>
    <dbReference type="NCBI Taxonomy" id="175632"/>
    <lineage>
        <taxon>Archaea</taxon>
        <taxon>Methanobacteriati</taxon>
        <taxon>Methanobacteriota</taxon>
        <taxon>Stenosarchaea group</taxon>
        <taxon>Halobacteria</taxon>
        <taxon>Halobacteriales</taxon>
        <taxon>Halococcaceae</taxon>
        <taxon>Halalkalicoccus</taxon>
    </lineage>
</organism>
<dbReference type="PANTHER" id="PTHR10073">
    <property type="entry name" value="DNA MISMATCH REPAIR PROTEIN MLH, PMS, MUTL"/>
    <property type="match status" value="1"/>
</dbReference>
<keyword evidence="9" id="KW-1185">Reference proteome</keyword>
<evidence type="ECO:0000256" key="3">
    <source>
        <dbReference type="ARBA" id="ARBA00023204"/>
    </source>
</evidence>
<dbReference type="InterPro" id="IPR014790">
    <property type="entry name" value="MutL_C"/>
</dbReference>
<dbReference type="Gene3D" id="3.30.1370.100">
    <property type="entry name" value="MutL, C-terminal domain, regulatory subdomain"/>
    <property type="match status" value="1"/>
</dbReference>
<dbReference type="InterPro" id="IPR013507">
    <property type="entry name" value="DNA_mismatch_S5_2-like"/>
</dbReference>
<evidence type="ECO:0000256" key="2">
    <source>
        <dbReference type="ARBA" id="ARBA00022763"/>
    </source>
</evidence>
<dbReference type="InterPro" id="IPR020667">
    <property type="entry name" value="DNA_mismatch_repair_MutL"/>
</dbReference>
<evidence type="ECO:0000259" key="6">
    <source>
        <dbReference type="SMART" id="SM00853"/>
    </source>
</evidence>
<feature type="domain" description="DNA mismatch repair protein S5" evidence="7">
    <location>
        <begin position="214"/>
        <end position="334"/>
    </location>
</feature>
<sequence length="655" mass="69867">MSPERAEIRALDPGTVDKIAAGEVVERPASVVKELVENALDAGASEITVEVDAGGTERIRVADDGIGMGEESVRKAVEQHTTSKLRDVSELDRGISTLGFRGEALYTIGAVSRLTITTKPRGGESGTKLTLAGGEVEGCDPAGCPEGTAVEVTDLFYNTPARKKYLKREPTEFDHVNTVVTRYALANPGVRFVLEHDGREVFSTTGQGDLQSTVLSIYGREVARAMVPIEGLAEGPLEDISGYVSDPETTRSGSTYISTYVNGRYVRSKAIRSAVVDAYGTQLAPDRYPFAVLDLAVPPGTVDVNVHPRKTEVRFGEEGAIRDQIEETVEEALLENGLIRSSAPRGRSAPEEASVAPEPTREDGEGEGTDAGSRSESDADRSPGASGWSGSAATGTDRTTPNQGGGGERDATAESEVSTPNATSGPAEEGRFSGPTTQATFGGPGDRDEPDADYDRLPDLRVLGQHRDTYVVCAADDGLVIVDQHAADERVHYERLRAELAGETSTQALVEPVEIELTAREAELFEAYREALAHLGFAASREGRTVRVTTVPAAFDTALSPERLRDALSDCVAGEPGDTVEATVDELLGDLACHPAVTGNTSLTEGSVVDLLAALDGCENPYACPHGRPTVIRVDREELEERFERDYPGHADRRE</sequence>
<proteinExistence type="inferred from homology"/>
<comment type="function">
    <text evidence="4">This protein is involved in the repair of mismatches in DNA. It is required for dam-dependent methyl-directed DNA mismatch repair. May act as a 'molecular matchmaker', a protein that promotes the formation of a stable complex between two or more DNA-binding proteins in an ATP-dependent manner without itself being part of a final effector complex.</text>
</comment>
<evidence type="ECO:0000256" key="5">
    <source>
        <dbReference type="SAM" id="MobiDB-lite"/>
    </source>
</evidence>
<dbReference type="InterPro" id="IPR042120">
    <property type="entry name" value="MutL_C_dimsub"/>
</dbReference>
<dbReference type="CDD" id="cd00782">
    <property type="entry name" value="MutL_Trans"/>
    <property type="match status" value="1"/>
</dbReference>
<dbReference type="SUPFAM" id="SSF54211">
    <property type="entry name" value="Ribosomal protein S5 domain 2-like"/>
    <property type="match status" value="1"/>
</dbReference>
<evidence type="ECO:0000259" key="7">
    <source>
        <dbReference type="SMART" id="SM01340"/>
    </source>
</evidence>
<feature type="compositionally biased region" description="Low complexity" evidence="5">
    <location>
        <begin position="384"/>
        <end position="393"/>
    </location>
</feature>
<dbReference type="SUPFAM" id="SSF118116">
    <property type="entry name" value="DNA mismatch repair protein MutL"/>
    <property type="match status" value="1"/>
</dbReference>
<keyword evidence="3 4" id="KW-0234">DNA repair</keyword>
<feature type="region of interest" description="Disordered" evidence="5">
    <location>
        <begin position="336"/>
        <end position="455"/>
    </location>
</feature>
<comment type="similarity">
    <text evidence="1 4">Belongs to the DNA mismatch repair MutL/HexB family.</text>
</comment>
<dbReference type="PROSITE" id="PS00058">
    <property type="entry name" value="DNA_MISMATCH_REPAIR_1"/>
    <property type="match status" value="1"/>
</dbReference>
<dbReference type="Pfam" id="PF01119">
    <property type="entry name" value="DNA_mis_repair"/>
    <property type="match status" value="1"/>
</dbReference>
<feature type="domain" description="MutL C-terminal dimerisation" evidence="6">
    <location>
        <begin position="462"/>
        <end position="603"/>
    </location>
</feature>
<gene>
    <name evidence="4 8" type="primary">mutL</name>
    <name evidence="8" type="ORF">ACFQGH_07495</name>
</gene>
<dbReference type="CDD" id="cd16926">
    <property type="entry name" value="HATPase_MutL-MLH-PMS-like"/>
    <property type="match status" value="1"/>
</dbReference>
<keyword evidence="8" id="KW-0540">Nuclease</keyword>
<evidence type="ECO:0000313" key="8">
    <source>
        <dbReference type="EMBL" id="MFC6905047.1"/>
    </source>
</evidence>
<comment type="caution">
    <text evidence="8">The sequence shown here is derived from an EMBL/GenBank/DDBJ whole genome shotgun (WGS) entry which is preliminary data.</text>
</comment>
<dbReference type="Gene3D" id="3.30.230.10">
    <property type="match status" value="1"/>
</dbReference>
<dbReference type="InterPro" id="IPR037198">
    <property type="entry name" value="MutL_C_sf"/>
</dbReference>
<dbReference type="InterPro" id="IPR036890">
    <property type="entry name" value="HATPase_C_sf"/>
</dbReference>
<evidence type="ECO:0000256" key="4">
    <source>
        <dbReference type="HAMAP-Rule" id="MF_00149"/>
    </source>
</evidence>
<dbReference type="Proteomes" id="UP001596312">
    <property type="component" value="Unassembled WGS sequence"/>
</dbReference>
<dbReference type="Gene3D" id="3.30.1540.20">
    <property type="entry name" value="MutL, C-terminal domain, dimerisation subdomain"/>
    <property type="match status" value="1"/>
</dbReference>
<protein>
    <recommendedName>
        <fullName evidence="4">DNA mismatch repair protein MutL</fullName>
    </recommendedName>
</protein>
<dbReference type="RefSeq" id="WP_340603561.1">
    <property type="nucleotide sequence ID" value="NZ_JBBMXV010000002.1"/>
</dbReference>
<dbReference type="InterPro" id="IPR014721">
    <property type="entry name" value="Ribsml_uS5_D2-typ_fold_subgr"/>
</dbReference>
<dbReference type="Pfam" id="PF13589">
    <property type="entry name" value="HATPase_c_3"/>
    <property type="match status" value="1"/>
</dbReference>
<dbReference type="GO" id="GO:0004519">
    <property type="term" value="F:endonuclease activity"/>
    <property type="evidence" value="ECO:0007669"/>
    <property type="project" value="UniProtKB-KW"/>
</dbReference>
<name>A0ABD5V688_9EURY</name>
<dbReference type="InterPro" id="IPR002099">
    <property type="entry name" value="MutL/Mlh/PMS"/>
</dbReference>
<dbReference type="InterPro" id="IPR014762">
    <property type="entry name" value="DNA_mismatch_repair_CS"/>
</dbReference>
<dbReference type="InterPro" id="IPR038973">
    <property type="entry name" value="MutL/Mlh/Pms-like"/>
</dbReference>
<dbReference type="NCBIfam" id="TIGR00585">
    <property type="entry name" value="mutl"/>
    <property type="match status" value="1"/>
</dbReference>
<evidence type="ECO:0000256" key="1">
    <source>
        <dbReference type="ARBA" id="ARBA00006082"/>
    </source>
</evidence>
<dbReference type="PANTHER" id="PTHR10073:SF12">
    <property type="entry name" value="DNA MISMATCH REPAIR PROTEIN MLH1"/>
    <property type="match status" value="1"/>
</dbReference>
<feature type="compositionally biased region" description="Polar residues" evidence="5">
    <location>
        <begin position="415"/>
        <end position="424"/>
    </location>
</feature>
<reference evidence="8 9" key="1">
    <citation type="journal article" date="2019" name="Int. J. Syst. Evol. Microbiol.">
        <title>The Global Catalogue of Microorganisms (GCM) 10K type strain sequencing project: providing services to taxonomists for standard genome sequencing and annotation.</title>
        <authorList>
            <consortium name="The Broad Institute Genomics Platform"/>
            <consortium name="The Broad Institute Genome Sequencing Center for Infectious Disease"/>
            <person name="Wu L."/>
            <person name="Ma J."/>
        </authorList>
    </citation>
    <scope>NUCLEOTIDE SEQUENCE [LARGE SCALE GENOMIC DNA]</scope>
    <source>
        <strain evidence="8 9">CGMCC 1.3240</strain>
    </source>
</reference>
<dbReference type="HAMAP" id="MF_00149">
    <property type="entry name" value="DNA_mis_repair"/>
    <property type="match status" value="1"/>
</dbReference>
<dbReference type="InterPro" id="IPR020568">
    <property type="entry name" value="Ribosomal_Su5_D2-typ_SF"/>
</dbReference>
<dbReference type="Pfam" id="PF08676">
    <property type="entry name" value="MutL_C"/>
    <property type="match status" value="1"/>
</dbReference>
<dbReference type="InterPro" id="IPR042121">
    <property type="entry name" value="MutL_C_regsub"/>
</dbReference>